<keyword evidence="1" id="KW-1133">Transmembrane helix</keyword>
<evidence type="ECO:0000256" key="1">
    <source>
        <dbReference type="SAM" id="Phobius"/>
    </source>
</evidence>
<proteinExistence type="predicted"/>
<organism evidence="2">
    <name type="scientific">Aggregicoccus edonensis</name>
    <dbReference type="NCBI Taxonomy" id="1450165"/>
    <lineage>
        <taxon>Bacteria</taxon>
        <taxon>Pseudomonadati</taxon>
        <taxon>Myxococcota</taxon>
        <taxon>Myxococcia</taxon>
        <taxon>Myxococcales</taxon>
        <taxon>Cystobacterineae</taxon>
        <taxon>Myxococcaceae</taxon>
        <taxon>Aggregicoccus</taxon>
    </lineage>
</organism>
<name>A0A3Q8I1T9_9BACT</name>
<accession>A0A3Q8I1T9</accession>
<reference evidence="2" key="1">
    <citation type="journal article" date="2018" name="J. Ind. Microbiol. Biotechnol.">
        <title>Genome mining reveals uncommon alkylpyrones as type III PKS products from myxobacteria.</title>
        <authorList>
            <person name="Hug J.J."/>
            <person name="Panter F."/>
            <person name="Krug D."/>
            <person name="Muller R."/>
        </authorList>
    </citation>
    <scope>NUCLEOTIDE SEQUENCE</scope>
    <source>
        <strain evidence="2">MCy10622</strain>
    </source>
</reference>
<feature type="transmembrane region" description="Helical" evidence="1">
    <location>
        <begin position="20"/>
        <end position="38"/>
    </location>
</feature>
<protein>
    <recommendedName>
        <fullName evidence="3">Type IV pilus assembly protein PilV</fullName>
    </recommendedName>
</protein>
<dbReference type="EMBL" id="MH908881">
    <property type="protein sequence ID" value="AYM52685.1"/>
    <property type="molecule type" value="Genomic_DNA"/>
</dbReference>
<sequence>MTKRLPPSPRGTTLIESMAALAVFTIGILGVMQMNVLASRQNNLARGEATAGKMARDLAYAFERLPYQHPVFAPPAPAIAADSAEFTRFDNTSGRFLLKDVATLIGAQNARPLVSAAEAAMTVEGGSGNGFGTYEVAWRSAPVTNADDGRTDARVIVIMVRFRSIADTWRQVNVWTVKYNPEAVIDAGADIQEI</sequence>
<keyword evidence="1" id="KW-0472">Membrane</keyword>
<dbReference type="AlphaFoldDB" id="A0A3Q8I1T9"/>
<keyword evidence="1" id="KW-0812">Transmembrane</keyword>
<evidence type="ECO:0008006" key="3">
    <source>
        <dbReference type="Google" id="ProtNLM"/>
    </source>
</evidence>
<evidence type="ECO:0000313" key="2">
    <source>
        <dbReference type="EMBL" id="AYM52685.1"/>
    </source>
</evidence>